<feature type="compositionally biased region" description="Polar residues" evidence="1">
    <location>
        <begin position="684"/>
        <end position="704"/>
    </location>
</feature>
<feature type="region of interest" description="Disordered" evidence="1">
    <location>
        <begin position="161"/>
        <end position="715"/>
    </location>
</feature>
<feature type="compositionally biased region" description="Low complexity" evidence="1">
    <location>
        <begin position="851"/>
        <end position="861"/>
    </location>
</feature>
<accession>A0A8K0L9L9</accession>
<feature type="compositionally biased region" description="Basic and acidic residues" evidence="1">
    <location>
        <begin position="252"/>
        <end position="265"/>
    </location>
</feature>
<feature type="compositionally biased region" description="Low complexity" evidence="1">
    <location>
        <begin position="615"/>
        <end position="625"/>
    </location>
</feature>
<feature type="compositionally biased region" description="Basic and acidic residues" evidence="1">
    <location>
        <begin position="444"/>
        <end position="455"/>
    </location>
</feature>
<organism evidence="2 3">
    <name type="scientific">Elsinoe batatas</name>
    <dbReference type="NCBI Taxonomy" id="2601811"/>
    <lineage>
        <taxon>Eukaryota</taxon>
        <taxon>Fungi</taxon>
        <taxon>Dikarya</taxon>
        <taxon>Ascomycota</taxon>
        <taxon>Pezizomycotina</taxon>
        <taxon>Dothideomycetes</taxon>
        <taxon>Dothideomycetidae</taxon>
        <taxon>Myriangiales</taxon>
        <taxon>Elsinoaceae</taxon>
        <taxon>Elsinoe</taxon>
    </lineage>
</organism>
<feature type="compositionally biased region" description="Polar residues" evidence="1">
    <location>
        <begin position="730"/>
        <end position="739"/>
    </location>
</feature>
<reference evidence="2" key="1">
    <citation type="submission" date="2021-07" db="EMBL/GenBank/DDBJ databases">
        <title>Elsinoe batatas strain:CRI-CJ2 Genome sequencing and assembly.</title>
        <authorList>
            <person name="Huang L."/>
        </authorList>
    </citation>
    <scope>NUCLEOTIDE SEQUENCE</scope>
    <source>
        <strain evidence="2">CRI-CJ2</strain>
    </source>
</reference>
<gene>
    <name evidence="2" type="ORF">KVT40_004096</name>
</gene>
<feature type="compositionally biased region" description="Polar residues" evidence="1">
    <location>
        <begin position="632"/>
        <end position="646"/>
    </location>
</feature>
<feature type="region of interest" description="Disordered" evidence="1">
    <location>
        <begin position="1088"/>
        <end position="1115"/>
    </location>
</feature>
<evidence type="ECO:0000256" key="1">
    <source>
        <dbReference type="SAM" id="MobiDB-lite"/>
    </source>
</evidence>
<dbReference type="OrthoDB" id="5416983at2759"/>
<feature type="region of interest" description="Disordered" evidence="1">
    <location>
        <begin position="1007"/>
        <end position="1057"/>
    </location>
</feature>
<feature type="compositionally biased region" description="Basic and acidic residues" evidence="1">
    <location>
        <begin position="408"/>
        <end position="426"/>
    </location>
</feature>
<proteinExistence type="predicted"/>
<evidence type="ECO:0000313" key="2">
    <source>
        <dbReference type="EMBL" id="KAG8628223.1"/>
    </source>
</evidence>
<feature type="compositionally biased region" description="Polar residues" evidence="1">
    <location>
        <begin position="504"/>
        <end position="516"/>
    </location>
</feature>
<feature type="compositionally biased region" description="Pro residues" evidence="1">
    <location>
        <begin position="840"/>
        <end position="849"/>
    </location>
</feature>
<sequence length="1327" mass="142063">MASSDTQNVVVNSQSVDASSIDAHDKTTNTASAVNGTSEISAPAVQEPPNNDSAGLNANSTLANGKLSNPPQPSDSFDAHVNGNGQHADHLSVADTASVQGSVPDFDSRDAGSVGDAAISDTDSRGDAGEQGKDMNGNIKSGAVKKPTTFKAVSVTKNFLAKTATSTPSVKVGEKLTAPAVSSPQTMARPRLVAKSGSGLRDSPRPRPGAEGPSEGNTVWNKNRPAPPPPPKQFTDEELKQQYGIHLASRIQADDEGSKQSKWADMEDEEDDWAPETIEWMDGTKSKTNPEPVQASKPAEEPRPLETKTNMTPLKRPTPAGSPKTILRPGAAQLSKQDALSGKDTPEQRATLGSKASAAPPVKSPWATLPPVDKSIPMFQPPPPPAPASKPAFGSQDARFMDDASTAIRHEIEADTFDRSWRDSSGPRELFNSQSGRYEPAPEGGRRGSMRHDQGYRQPAVLQRPSEEDTSSQPRSQAEGSPWSRRRSSVSQSVQSFERRVSIPPSTDAVTPSESRTGIVIGHDIGPQGRKSSDAAQKLQQQINDRNEELAKQKKIMQEKREAAIRRRREEEEREEAERRERIRIKLESLGMALPDKKESEVKPENVESPQQQVSIPAPSQAISSPAPPGLLSQQSEQKNNEQPHTSPLKAQPLENVRSDPGIQQIPPPQQPPFANQAVRPTANLPSRNLQDTSVPVSSYSSPGEQKAQPGSFKSPALVADSFATWGTRTTSGHASPASNVWGPPGATRGIGNGAFDSSLSRIPPRLQNQNIMGQTFGPQNNRSPSAGNRQQETSPMRHQQMLSDQNLAALGLVDTPTDSFPSAPSAGPSPMPAQAQPVALPPIGPPPHRQVSQPFQQQVPPRGPASWSHYAATAGTEHRPGYPQAPQTTHTGPGQQWKETFKQTKVSSWTGATRNVVVAEPVVHAQTPAGRAAPSPAPPVSQTQQPGSAQVAGGDQESTVRLPTGPAAFKNQPPQAPMQQRPMQSLPAHPIGGHQSRFFPIAIQYGSPPPEEANHPAQSGDKVHPKVNLPHPKPKVRLPQSASPANVPGAQPSPVIMPQRTPSYRGVQPLVQSSDWQARFNGLFGRISTTTATPPSPPKTPPKMDTMPSPAPISSSKADVFEAPANFSATVSLPSKSGDATPQPAGMIVKPSADELFDGELSFGSTPKIVVPRNPSYEFGPERRGIHILRMYPNAKFDRRVISLTKDSDVDSDDTITVATIKLSSEADSKEVPLPLAITRPRFNEKRKPSGKFAKSPKIGSEKENDASPIPTPVKLADRIEKTRPNLQNKPSRGPKSFSKREGELKWAPKTGKVSPAQATGTQQAA</sequence>
<feature type="region of interest" description="Disordered" evidence="1">
    <location>
        <begin position="1"/>
        <end position="146"/>
    </location>
</feature>
<feature type="compositionally biased region" description="Basic and acidic residues" evidence="1">
    <location>
        <begin position="595"/>
        <end position="606"/>
    </location>
</feature>
<comment type="caution">
    <text evidence="2">The sequence shown here is derived from an EMBL/GenBank/DDBJ whole genome shotgun (WGS) entry which is preliminary data.</text>
</comment>
<dbReference type="EMBL" id="JAESVG020000004">
    <property type="protein sequence ID" value="KAG8628223.1"/>
    <property type="molecule type" value="Genomic_DNA"/>
</dbReference>
<feature type="compositionally biased region" description="Polar residues" evidence="1">
    <location>
        <begin position="1318"/>
        <end position="1327"/>
    </location>
</feature>
<protein>
    <submittedName>
        <fullName evidence="2">Uncharacterized protein</fullName>
    </submittedName>
</protein>
<feature type="compositionally biased region" description="Polar residues" evidence="1">
    <location>
        <begin position="1"/>
        <end position="18"/>
    </location>
</feature>
<feature type="compositionally biased region" description="Polar residues" evidence="1">
    <location>
        <begin position="756"/>
        <end position="807"/>
    </location>
</feature>
<dbReference type="Proteomes" id="UP000809789">
    <property type="component" value="Unassembled WGS sequence"/>
</dbReference>
<feature type="compositionally biased region" description="Basic and acidic residues" evidence="1">
    <location>
        <begin position="545"/>
        <end position="587"/>
    </location>
</feature>
<keyword evidence="3" id="KW-1185">Reference proteome</keyword>
<feature type="region of interest" description="Disordered" evidence="1">
    <location>
        <begin position="928"/>
        <end position="990"/>
    </location>
</feature>
<feature type="compositionally biased region" description="Polar residues" evidence="1">
    <location>
        <begin position="28"/>
        <end position="40"/>
    </location>
</feature>
<feature type="region of interest" description="Disordered" evidence="1">
    <location>
        <begin position="1230"/>
        <end position="1327"/>
    </location>
</feature>
<evidence type="ECO:0000313" key="3">
    <source>
        <dbReference type="Proteomes" id="UP000809789"/>
    </source>
</evidence>
<feature type="compositionally biased region" description="Polar residues" evidence="1">
    <location>
        <begin position="886"/>
        <end position="899"/>
    </location>
</feature>
<feature type="compositionally biased region" description="Basic and acidic residues" evidence="1">
    <location>
        <begin position="122"/>
        <end position="133"/>
    </location>
</feature>
<feature type="compositionally biased region" description="Low complexity" evidence="1">
    <location>
        <begin position="820"/>
        <end position="838"/>
    </location>
</feature>
<feature type="compositionally biased region" description="Polar residues" evidence="1">
    <location>
        <begin position="534"/>
        <end position="544"/>
    </location>
</feature>
<feature type="compositionally biased region" description="Polar residues" evidence="1">
    <location>
        <begin position="48"/>
        <end position="69"/>
    </location>
</feature>
<name>A0A8K0L9L9_9PEZI</name>
<feature type="region of interest" description="Disordered" evidence="1">
    <location>
        <begin position="730"/>
        <end position="899"/>
    </location>
</feature>
<feature type="compositionally biased region" description="Pro residues" evidence="1">
    <location>
        <begin position="379"/>
        <end position="388"/>
    </location>
</feature>